<feature type="transmembrane region" description="Helical" evidence="1">
    <location>
        <begin position="168"/>
        <end position="191"/>
    </location>
</feature>
<sequence length="313" mass="34934">MNQSKQLTDGALLTAVFIILMLISAFVPVISIAAVFLLPVPFVLFASRHDWKPSIIMLLAAIGLSVVFTTVYSAPIPVLMGIGGIMIGRGIYRKYTAYETLASGTIGFVAGLVALFLFSQVFLQVDLINEMDEMLQESLEMSRDVMGDFGLAGQTEEQMQLVKEQLDMLIQLIPVWVALIGLLMAFISQWVSYKIIGRLEDRSLHFPPFRTFRLPVSLIWIYLFALIISFIDLSGLAAQAVNNVLMLTGIFMALQGLSFIFYYAHEKNKTKALPVISVILTIFFPFIFLYLVRLLGIIDIGFALRDRISNGKT</sequence>
<protein>
    <submittedName>
        <fullName evidence="2">DUF2232 domain-containing protein</fullName>
    </submittedName>
</protein>
<dbReference type="Pfam" id="PF09991">
    <property type="entry name" value="DUF2232"/>
    <property type="match status" value="1"/>
</dbReference>
<feature type="transmembrane region" description="Helical" evidence="1">
    <location>
        <begin position="55"/>
        <end position="88"/>
    </location>
</feature>
<name>A0A5S3QK67_9BACI</name>
<keyword evidence="1" id="KW-0472">Membrane</keyword>
<dbReference type="OrthoDB" id="2987886at2"/>
<proteinExistence type="predicted"/>
<organism evidence="2 3">
    <name type="scientific">Lentibacillus cibarius</name>
    <dbReference type="NCBI Taxonomy" id="2583219"/>
    <lineage>
        <taxon>Bacteria</taxon>
        <taxon>Bacillati</taxon>
        <taxon>Bacillota</taxon>
        <taxon>Bacilli</taxon>
        <taxon>Bacillales</taxon>
        <taxon>Bacillaceae</taxon>
        <taxon>Lentibacillus</taxon>
    </lineage>
</organism>
<feature type="transmembrane region" description="Helical" evidence="1">
    <location>
        <begin position="12"/>
        <end position="43"/>
    </location>
</feature>
<dbReference type="Proteomes" id="UP000306980">
    <property type="component" value="Unassembled WGS sequence"/>
</dbReference>
<evidence type="ECO:0000313" key="3">
    <source>
        <dbReference type="Proteomes" id="UP000306980"/>
    </source>
</evidence>
<comment type="caution">
    <text evidence="2">The sequence shown here is derived from an EMBL/GenBank/DDBJ whole genome shotgun (WGS) entry which is preliminary data.</text>
</comment>
<reference evidence="2 3" key="1">
    <citation type="submission" date="2019-05" db="EMBL/GenBank/DDBJ databases">
        <title>Genomic analysis of Lentibacillus sp. NKC220-2.</title>
        <authorList>
            <person name="Oh Y.J."/>
        </authorList>
    </citation>
    <scope>NUCLEOTIDE SEQUENCE [LARGE SCALE GENOMIC DNA]</scope>
    <source>
        <strain evidence="2 3">NKC220-2</strain>
    </source>
</reference>
<dbReference type="AlphaFoldDB" id="A0A5S3QK67"/>
<dbReference type="PANTHER" id="PTHR41324">
    <property type="entry name" value="MEMBRANE PROTEIN-RELATED"/>
    <property type="match status" value="1"/>
</dbReference>
<feature type="transmembrane region" description="Helical" evidence="1">
    <location>
        <begin position="243"/>
        <end position="263"/>
    </location>
</feature>
<keyword evidence="1" id="KW-0812">Transmembrane</keyword>
<evidence type="ECO:0000313" key="2">
    <source>
        <dbReference type="EMBL" id="TMN22255.1"/>
    </source>
</evidence>
<dbReference type="EMBL" id="VCIA01000001">
    <property type="protein sequence ID" value="TMN22255.1"/>
    <property type="molecule type" value="Genomic_DNA"/>
</dbReference>
<dbReference type="PANTHER" id="PTHR41324:SF1">
    <property type="entry name" value="DUF2232 DOMAIN-CONTAINING PROTEIN"/>
    <property type="match status" value="1"/>
</dbReference>
<dbReference type="InterPro" id="IPR018710">
    <property type="entry name" value="DUF2232"/>
</dbReference>
<evidence type="ECO:0000256" key="1">
    <source>
        <dbReference type="SAM" id="Phobius"/>
    </source>
</evidence>
<keyword evidence="1" id="KW-1133">Transmembrane helix</keyword>
<feature type="transmembrane region" description="Helical" evidence="1">
    <location>
        <begin position="275"/>
        <end position="298"/>
    </location>
</feature>
<gene>
    <name evidence="2" type="ORF">FFL34_09020</name>
</gene>
<dbReference type="RefSeq" id="WP_138603164.1">
    <property type="nucleotide sequence ID" value="NZ_VCIA01000001.1"/>
</dbReference>
<accession>A0A5S3QK67</accession>
<feature type="transmembrane region" description="Helical" evidence="1">
    <location>
        <begin position="100"/>
        <end position="123"/>
    </location>
</feature>
<feature type="transmembrane region" description="Helical" evidence="1">
    <location>
        <begin position="212"/>
        <end position="231"/>
    </location>
</feature>